<reference evidence="9 10" key="1">
    <citation type="submission" date="2020-02" db="EMBL/GenBank/DDBJ databases">
        <title>Genome assembly of a novel Clostridium senegalense strain.</title>
        <authorList>
            <person name="Gupta T.B."/>
            <person name="Jauregui R."/>
            <person name="Maclean P."/>
            <person name="Nawarathana A."/>
            <person name="Brightwell G."/>
        </authorList>
    </citation>
    <scope>NUCLEOTIDE SEQUENCE [LARGE SCALE GENOMIC DNA]</scope>
    <source>
        <strain evidence="9 10">AGRFS4</strain>
    </source>
</reference>
<dbReference type="PIRSF" id="PIRSF036894">
    <property type="entry name" value="PMI_Firm_short"/>
    <property type="match status" value="1"/>
</dbReference>
<dbReference type="Pfam" id="PF20511">
    <property type="entry name" value="PMI_typeI_cat"/>
    <property type="match status" value="1"/>
</dbReference>
<feature type="active site" evidence="6">
    <location>
        <position position="191"/>
    </location>
</feature>
<feature type="binding site" evidence="5">
    <location>
        <position position="114"/>
    </location>
    <ligand>
        <name>Zn(2+)</name>
        <dbReference type="ChEBI" id="CHEBI:29105"/>
    </ligand>
</feature>
<dbReference type="InterPro" id="IPR046457">
    <property type="entry name" value="PMI_typeI_cat"/>
</dbReference>
<gene>
    <name evidence="9" type="ORF">G3M99_06535</name>
</gene>
<dbReference type="EMBL" id="JAAGPU010000009">
    <property type="protein sequence ID" value="NEU04522.1"/>
    <property type="molecule type" value="Genomic_DNA"/>
</dbReference>
<dbReference type="InterPro" id="IPR014628">
    <property type="entry name" value="Man6P_isomerase_Firm_short"/>
</dbReference>
<dbReference type="GO" id="GO:0008270">
    <property type="term" value="F:zinc ion binding"/>
    <property type="evidence" value="ECO:0007669"/>
    <property type="project" value="InterPro"/>
</dbReference>
<dbReference type="GO" id="GO:0004476">
    <property type="term" value="F:mannose-6-phosphate isomerase activity"/>
    <property type="evidence" value="ECO:0007669"/>
    <property type="project" value="InterPro"/>
</dbReference>
<keyword evidence="9" id="KW-0413">Isomerase</keyword>
<dbReference type="CDD" id="cd07010">
    <property type="entry name" value="cupin_PMI_type_I_N_bac"/>
    <property type="match status" value="1"/>
</dbReference>
<feature type="binding site" evidence="5">
    <location>
        <position position="97"/>
    </location>
    <ligand>
        <name>Zn(2+)</name>
        <dbReference type="ChEBI" id="CHEBI:29105"/>
    </ligand>
</feature>
<dbReference type="PANTHER" id="PTHR42742:SF3">
    <property type="entry name" value="FRUCTOKINASE"/>
    <property type="match status" value="1"/>
</dbReference>
<keyword evidence="2 5" id="KW-0862">Zinc</keyword>
<evidence type="ECO:0000259" key="7">
    <source>
        <dbReference type="Pfam" id="PF20511"/>
    </source>
</evidence>
<dbReference type="InterPro" id="IPR014710">
    <property type="entry name" value="RmlC-like_jellyroll"/>
</dbReference>
<evidence type="ECO:0000256" key="6">
    <source>
        <dbReference type="PIRSR" id="PIRSR036894-2"/>
    </source>
</evidence>
<dbReference type="Gene3D" id="2.60.120.10">
    <property type="entry name" value="Jelly Rolls"/>
    <property type="match status" value="2"/>
</dbReference>
<feature type="domain" description="Phosphomannose isomerase type I catalytic" evidence="7">
    <location>
        <begin position="10"/>
        <end position="107"/>
    </location>
</feature>
<accession>A0A6M0H4J1</accession>
<evidence type="ECO:0000256" key="1">
    <source>
        <dbReference type="ARBA" id="ARBA00022723"/>
    </source>
</evidence>
<evidence type="ECO:0000256" key="3">
    <source>
        <dbReference type="ARBA" id="ARBA00029741"/>
    </source>
</evidence>
<dbReference type="PANTHER" id="PTHR42742">
    <property type="entry name" value="TRANSCRIPTIONAL REPRESSOR MPRA"/>
    <property type="match status" value="1"/>
</dbReference>
<evidence type="ECO:0000313" key="9">
    <source>
        <dbReference type="EMBL" id="NEU04522.1"/>
    </source>
</evidence>
<dbReference type="SUPFAM" id="SSF51182">
    <property type="entry name" value="RmlC-like cupins"/>
    <property type="match status" value="1"/>
</dbReference>
<dbReference type="GO" id="GO:0005975">
    <property type="term" value="P:carbohydrate metabolic process"/>
    <property type="evidence" value="ECO:0007669"/>
    <property type="project" value="InterPro"/>
</dbReference>
<feature type="domain" description="Mannose-6-phosphate isomerase cupin" evidence="8">
    <location>
        <begin position="238"/>
        <end position="307"/>
    </location>
</feature>
<sequence length="309" mass="35242">MYPLKFFPIYFNKIWGGRDIESIKKDAPEGNIGESWELSCHPNGESIISNGKYKGIKLKELIKENKKNIIGKDISEDKFPILIKFITANDNLSIQVHPDDVYAENFENDNGKSEAWYILKVKNNGKIITGLNDVEKHDIKEKIVNGKLESHLNYTQPKENELYYIEAGLIHGIGKGITLLEIQESSDLTYRVYDYNRGRELHINKATKVINEKLKCEKIIPKKKIIKNNICYEFGDFKSFSIKRYDINKNLLKTSNKDGFNVYICVSGKGVITYMEGTETINLGELVMIPSSLGEYCIIGNLSLIEVSV</sequence>
<dbReference type="Pfam" id="PF21621">
    <property type="entry name" value="MPI_cupin_dom"/>
    <property type="match status" value="1"/>
</dbReference>
<dbReference type="RefSeq" id="WP_061996121.1">
    <property type="nucleotide sequence ID" value="NZ_JAAGPU010000009.1"/>
</dbReference>
<evidence type="ECO:0000313" key="10">
    <source>
        <dbReference type="Proteomes" id="UP000481872"/>
    </source>
</evidence>
<evidence type="ECO:0000256" key="5">
    <source>
        <dbReference type="PIRSR" id="PIRSR036894-1"/>
    </source>
</evidence>
<dbReference type="InterPro" id="IPR011051">
    <property type="entry name" value="RmlC_Cupin_sf"/>
</dbReference>
<keyword evidence="10" id="KW-1185">Reference proteome</keyword>
<protein>
    <recommendedName>
        <fullName evidence="3">Phosphohexomutase</fullName>
    </recommendedName>
    <alternativeName>
        <fullName evidence="4">Phosphomannose isomerase</fullName>
    </alternativeName>
</protein>
<dbReference type="InterPro" id="IPR051804">
    <property type="entry name" value="Carb_Metab_Reg_Kinase/Isom"/>
</dbReference>
<dbReference type="Proteomes" id="UP000481872">
    <property type="component" value="Unassembled WGS sequence"/>
</dbReference>
<comment type="cofactor">
    <cofactor evidence="5">
        <name>Zn(2+)</name>
        <dbReference type="ChEBI" id="CHEBI:29105"/>
    </cofactor>
    <text evidence="5">Binds 1 zinc ion per subunit.</text>
</comment>
<dbReference type="AlphaFoldDB" id="A0A6M0H4J1"/>
<evidence type="ECO:0000256" key="2">
    <source>
        <dbReference type="ARBA" id="ARBA00022833"/>
    </source>
</evidence>
<evidence type="ECO:0000256" key="4">
    <source>
        <dbReference type="ARBA" id="ARBA00030762"/>
    </source>
</evidence>
<feature type="binding site" evidence="5">
    <location>
        <position position="171"/>
    </location>
    <ligand>
        <name>Zn(2+)</name>
        <dbReference type="ChEBI" id="CHEBI:29105"/>
    </ligand>
</feature>
<organism evidence="9 10">
    <name type="scientific">Clostridium senegalense</name>
    <dbReference type="NCBI Taxonomy" id="1465809"/>
    <lineage>
        <taxon>Bacteria</taxon>
        <taxon>Bacillati</taxon>
        <taxon>Bacillota</taxon>
        <taxon>Clostridia</taxon>
        <taxon>Eubacteriales</taxon>
        <taxon>Clostridiaceae</taxon>
        <taxon>Clostridium</taxon>
    </lineage>
</organism>
<dbReference type="InterPro" id="IPR049071">
    <property type="entry name" value="MPI_cupin_dom"/>
</dbReference>
<proteinExistence type="predicted"/>
<name>A0A6M0H4J1_9CLOT</name>
<comment type="caution">
    <text evidence="9">The sequence shown here is derived from an EMBL/GenBank/DDBJ whole genome shotgun (WGS) entry which is preliminary data.</text>
</comment>
<evidence type="ECO:0000259" key="8">
    <source>
        <dbReference type="Pfam" id="PF21621"/>
    </source>
</evidence>
<keyword evidence="1 5" id="KW-0479">Metal-binding</keyword>